<keyword evidence="4" id="KW-0378">Hydrolase</keyword>
<dbReference type="OrthoDB" id="8680283at2"/>
<dbReference type="Proteomes" id="UP000321917">
    <property type="component" value="Unassembled WGS sequence"/>
</dbReference>
<comment type="similarity">
    <text evidence="1">Belongs to the AB hydrolase superfamily.</text>
</comment>
<dbReference type="RefSeq" id="WP_146801190.1">
    <property type="nucleotide sequence ID" value="NZ_VOLP01000043.1"/>
</dbReference>
<dbReference type="SUPFAM" id="SSF53474">
    <property type="entry name" value="alpha/beta-Hydrolases"/>
    <property type="match status" value="1"/>
</dbReference>
<keyword evidence="5" id="KW-1185">Reference proteome</keyword>
<dbReference type="Gene3D" id="3.40.50.1820">
    <property type="entry name" value="alpha/beta hydrolase"/>
    <property type="match status" value="1"/>
</dbReference>
<gene>
    <name evidence="3" type="ORF">ESZ26_18375</name>
    <name evidence="4" type="ORF">ESZ27_18235</name>
</gene>
<dbReference type="EMBL" id="VOLQ01000059">
    <property type="protein sequence ID" value="TWX63021.1"/>
    <property type="molecule type" value="Genomic_DNA"/>
</dbReference>
<dbReference type="AlphaFoldDB" id="A0A5C6Q2F7"/>
<proteinExistence type="inferred from homology"/>
<evidence type="ECO:0000259" key="2">
    <source>
        <dbReference type="Pfam" id="PF00561"/>
    </source>
</evidence>
<dbReference type="Pfam" id="PF00561">
    <property type="entry name" value="Abhydrolase_1"/>
    <property type="match status" value="1"/>
</dbReference>
<evidence type="ECO:0000313" key="4">
    <source>
        <dbReference type="EMBL" id="TWX63021.1"/>
    </source>
</evidence>
<feature type="domain" description="AB hydrolase-1" evidence="2">
    <location>
        <begin position="22"/>
        <end position="256"/>
    </location>
</feature>
<sequence length="271" mass="29999">MFLSEDVLLRNNVKVIGKGEKTLFLAHGFGCDQNMWRFLTPKLLSKFTLVLFDYVGSGASDISQYNKKRYSELAGYAEDIIEICAALKLSNVTFIGHSVSSIIGAIAANQQPNLFAKLIMVCPSPCFLNFPPEYMGGFEKVDLLELLGLMDKNYIGWADYLAPLVIGNANSTDFVGELSGSFCSTDPVIAKNFAQATFLSDYRHILKDIKQPSLIFQSKNDALAATSVGEFIHSQISESQLEVIEADGHCLHMTHPNEIVDTIIEYANRDH</sequence>
<evidence type="ECO:0000313" key="5">
    <source>
        <dbReference type="Proteomes" id="UP000321525"/>
    </source>
</evidence>
<accession>A0A5C6Q2F7</accession>
<reference evidence="4 6" key="1">
    <citation type="submission" date="2019-07" db="EMBL/GenBank/DDBJ databases">
        <title>Genomes of sea-ice associated Colwellia species.</title>
        <authorList>
            <person name="Bowman J.P."/>
        </authorList>
    </citation>
    <scope>NUCLEOTIDE SEQUENCE [LARGE SCALE GENOMIC DNA]</scope>
    <source>
        <strain evidence="3 5">ACAM 607</strain>
        <strain evidence="4 6">IC036</strain>
    </source>
</reference>
<dbReference type="InterPro" id="IPR029058">
    <property type="entry name" value="AB_hydrolase_fold"/>
</dbReference>
<comment type="caution">
    <text evidence="4">The sequence shown here is derived from an EMBL/GenBank/DDBJ whole genome shotgun (WGS) entry which is preliminary data.</text>
</comment>
<dbReference type="PANTHER" id="PTHR43039">
    <property type="entry name" value="ESTERASE-RELATED"/>
    <property type="match status" value="1"/>
</dbReference>
<evidence type="ECO:0000256" key="1">
    <source>
        <dbReference type="ARBA" id="ARBA00008645"/>
    </source>
</evidence>
<evidence type="ECO:0000313" key="6">
    <source>
        <dbReference type="Proteomes" id="UP000321917"/>
    </source>
</evidence>
<organism evidence="4 6">
    <name type="scientific">Colwellia hornerae</name>
    <dbReference type="NCBI Taxonomy" id="89402"/>
    <lineage>
        <taxon>Bacteria</taxon>
        <taxon>Pseudomonadati</taxon>
        <taxon>Pseudomonadota</taxon>
        <taxon>Gammaproteobacteria</taxon>
        <taxon>Alteromonadales</taxon>
        <taxon>Colwelliaceae</taxon>
        <taxon>Colwellia</taxon>
    </lineage>
</organism>
<protein>
    <submittedName>
        <fullName evidence="4">Alpha/beta hydrolase</fullName>
    </submittedName>
</protein>
<evidence type="ECO:0000313" key="3">
    <source>
        <dbReference type="EMBL" id="TWX53902.1"/>
    </source>
</evidence>
<dbReference type="EMBL" id="VOLR01000044">
    <property type="protein sequence ID" value="TWX53902.1"/>
    <property type="molecule type" value="Genomic_DNA"/>
</dbReference>
<dbReference type="InterPro" id="IPR000073">
    <property type="entry name" value="AB_hydrolase_1"/>
</dbReference>
<dbReference type="GO" id="GO:0016787">
    <property type="term" value="F:hydrolase activity"/>
    <property type="evidence" value="ECO:0007669"/>
    <property type="project" value="UniProtKB-KW"/>
</dbReference>
<name>A0A5C6Q2F7_9GAMM</name>
<dbReference type="Proteomes" id="UP000321525">
    <property type="component" value="Unassembled WGS sequence"/>
</dbReference>